<dbReference type="HOGENOM" id="CLU_006113_0_0_1"/>
<reference evidence="13" key="2">
    <citation type="journal article" date="2013" name="G3 (Bethesda)">
        <title>Genomes of Ashbya fungi isolated from insects reveal four mating-type loci, numerous translocations, lack of transposons, and distinct gene duplications.</title>
        <authorList>
            <person name="Dietrich F.S."/>
            <person name="Voegeli S."/>
            <person name="Kuo S."/>
            <person name="Philippsen P."/>
        </authorList>
    </citation>
    <scope>GENOME REANNOTATION</scope>
    <source>
        <strain evidence="13">ATCC 10895 / CBS 109.51 / FGSC 9923 / NRRL Y-1056</strain>
    </source>
</reference>
<dbReference type="SUPFAM" id="SSF81383">
    <property type="entry name" value="F-box domain"/>
    <property type="match status" value="1"/>
</dbReference>
<gene>
    <name evidence="12" type="ORF">AGOS_AER145W</name>
</gene>
<evidence type="ECO:0000256" key="9">
    <source>
        <dbReference type="SAM" id="MobiDB-lite"/>
    </source>
</evidence>
<evidence type="ECO:0000256" key="5">
    <source>
        <dbReference type="ARBA" id="ARBA00023065"/>
    </source>
</evidence>
<dbReference type="InterPro" id="IPR000595">
    <property type="entry name" value="cNMP-bd_dom"/>
</dbReference>
<dbReference type="GO" id="GO:0016020">
    <property type="term" value="C:membrane"/>
    <property type="evidence" value="ECO:0007669"/>
    <property type="project" value="UniProtKB-SubCell"/>
</dbReference>
<dbReference type="PROSITE" id="PS00888">
    <property type="entry name" value="CNMP_BINDING_1"/>
    <property type="match status" value="1"/>
</dbReference>
<organism evidence="12 13">
    <name type="scientific">Eremothecium gossypii (strain ATCC 10895 / CBS 109.51 / FGSC 9923 / NRRL Y-1056)</name>
    <name type="common">Yeast</name>
    <name type="synonym">Ashbya gossypii</name>
    <dbReference type="NCBI Taxonomy" id="284811"/>
    <lineage>
        <taxon>Eukaryota</taxon>
        <taxon>Fungi</taxon>
        <taxon>Dikarya</taxon>
        <taxon>Ascomycota</taxon>
        <taxon>Saccharomycotina</taxon>
        <taxon>Saccharomycetes</taxon>
        <taxon>Saccharomycetales</taxon>
        <taxon>Saccharomycetaceae</taxon>
        <taxon>Eremothecium</taxon>
    </lineage>
</organism>
<dbReference type="InterPro" id="IPR032675">
    <property type="entry name" value="LRR_dom_sf"/>
</dbReference>
<evidence type="ECO:0000259" key="11">
    <source>
        <dbReference type="PROSITE" id="PS50181"/>
    </source>
</evidence>
<dbReference type="CDD" id="cd00038">
    <property type="entry name" value="CAP_ED"/>
    <property type="match status" value="2"/>
</dbReference>
<dbReference type="PANTHER" id="PTHR45638:SF11">
    <property type="entry name" value="CYCLIC NUCLEOTIDE-GATED CATION CHANNEL SUBUNIT A"/>
    <property type="match status" value="1"/>
</dbReference>
<dbReference type="Pfam" id="PF00027">
    <property type="entry name" value="cNMP_binding"/>
    <property type="match status" value="2"/>
</dbReference>
<dbReference type="InParanoid" id="Q756V6"/>
<dbReference type="SMART" id="SM00256">
    <property type="entry name" value="FBOX"/>
    <property type="match status" value="1"/>
</dbReference>
<dbReference type="RefSeq" id="NP_985004.1">
    <property type="nucleotide sequence ID" value="NM_210358.2"/>
</dbReference>
<dbReference type="eggNOG" id="KOG0500">
    <property type="taxonomic scope" value="Eukaryota"/>
</dbReference>
<dbReference type="Gene3D" id="3.80.10.10">
    <property type="entry name" value="Ribonuclease Inhibitor"/>
    <property type="match status" value="2"/>
</dbReference>
<dbReference type="Proteomes" id="UP000000591">
    <property type="component" value="Chromosome V"/>
</dbReference>
<name>Q756V6_EREGS</name>
<feature type="domain" description="F-box" evidence="11">
    <location>
        <begin position="691"/>
        <end position="738"/>
    </location>
</feature>
<dbReference type="InterPro" id="IPR014710">
    <property type="entry name" value="RmlC-like_jellyroll"/>
</dbReference>
<dbReference type="OMA" id="RMKSVWD"/>
<dbReference type="GO" id="GO:0031146">
    <property type="term" value="P:SCF-dependent proteasomal ubiquitin-dependent protein catabolic process"/>
    <property type="evidence" value="ECO:0000318"/>
    <property type="project" value="GO_Central"/>
</dbReference>
<dbReference type="CDD" id="cd09917">
    <property type="entry name" value="F-box_SF"/>
    <property type="match status" value="1"/>
</dbReference>
<dbReference type="GO" id="GO:0005221">
    <property type="term" value="F:intracellularly cyclic nucleotide-activated monoatomic cation channel activity"/>
    <property type="evidence" value="ECO:0007669"/>
    <property type="project" value="InterPro"/>
</dbReference>
<dbReference type="InterPro" id="IPR050866">
    <property type="entry name" value="CNG_cation_channel"/>
</dbReference>
<dbReference type="InterPro" id="IPR036047">
    <property type="entry name" value="F-box-like_dom_sf"/>
</dbReference>
<feature type="compositionally biased region" description="Basic and acidic residues" evidence="9">
    <location>
        <begin position="71"/>
        <end position="96"/>
    </location>
</feature>
<dbReference type="OrthoDB" id="421226at2759"/>
<dbReference type="GO" id="GO:0019005">
    <property type="term" value="C:SCF ubiquitin ligase complex"/>
    <property type="evidence" value="ECO:0000318"/>
    <property type="project" value="GO_Central"/>
</dbReference>
<dbReference type="EMBL" id="AE016818">
    <property type="protein sequence ID" value="AAS52828.1"/>
    <property type="molecule type" value="Genomic_DNA"/>
</dbReference>
<evidence type="ECO:0000256" key="3">
    <source>
        <dbReference type="ARBA" id="ARBA00022692"/>
    </source>
</evidence>
<keyword evidence="3" id="KW-0812">Transmembrane</keyword>
<dbReference type="PANTHER" id="PTHR45638">
    <property type="entry name" value="CYCLIC NUCLEOTIDE-GATED CATION CHANNEL SUBUNIT A"/>
    <property type="match status" value="1"/>
</dbReference>
<keyword evidence="6" id="KW-0472">Membrane</keyword>
<protein>
    <submittedName>
        <fullName evidence="12">AER145Wp</fullName>
    </submittedName>
</protein>
<keyword evidence="4" id="KW-1133">Transmembrane helix</keyword>
<dbReference type="Pfam" id="PF12937">
    <property type="entry name" value="F-box-like"/>
    <property type="match status" value="1"/>
</dbReference>
<accession>Q756V6</accession>
<evidence type="ECO:0000313" key="12">
    <source>
        <dbReference type="EMBL" id="AAS52828.1"/>
    </source>
</evidence>
<feature type="region of interest" description="Disordered" evidence="9">
    <location>
        <begin position="64"/>
        <end position="96"/>
    </location>
</feature>
<dbReference type="Gene3D" id="2.60.120.10">
    <property type="entry name" value="Jelly Rolls"/>
    <property type="match status" value="2"/>
</dbReference>
<evidence type="ECO:0000256" key="4">
    <source>
        <dbReference type="ARBA" id="ARBA00022989"/>
    </source>
</evidence>
<dbReference type="GeneID" id="4621210"/>
<dbReference type="PROSITE" id="PS50181">
    <property type="entry name" value="FBOX"/>
    <property type="match status" value="1"/>
</dbReference>
<evidence type="ECO:0000313" key="13">
    <source>
        <dbReference type="Proteomes" id="UP000000591"/>
    </source>
</evidence>
<dbReference type="KEGG" id="ago:AGOS_AER145W"/>
<feature type="domain" description="Cyclic nucleotide-binding" evidence="10">
    <location>
        <begin position="132"/>
        <end position="249"/>
    </location>
</feature>
<dbReference type="FunFam" id="2.60.120.10:FF:000057">
    <property type="entry name" value="Cyclic nucleotide-binding domain protein"/>
    <property type="match status" value="1"/>
</dbReference>
<evidence type="ECO:0000256" key="2">
    <source>
        <dbReference type="ARBA" id="ARBA00022448"/>
    </source>
</evidence>
<dbReference type="FunFam" id="2.60.120.10:FF:000540">
    <property type="entry name" value="AER145Wp"/>
    <property type="match status" value="1"/>
</dbReference>
<feature type="domain" description="Cyclic nucleotide-binding" evidence="10">
    <location>
        <begin position="328"/>
        <end position="439"/>
    </location>
</feature>
<keyword evidence="5" id="KW-0406">Ion transport</keyword>
<dbReference type="InterPro" id="IPR001810">
    <property type="entry name" value="F-box_dom"/>
</dbReference>
<evidence type="ECO:0000256" key="8">
    <source>
        <dbReference type="ARBA" id="ARBA00023303"/>
    </source>
</evidence>
<dbReference type="AlphaFoldDB" id="Q756V6"/>
<dbReference type="eggNOG" id="KOG0498">
    <property type="taxonomic scope" value="Eukaryota"/>
</dbReference>
<proteinExistence type="predicted"/>
<sequence length="1112" mass="122658">MHGAKLRQWQCHRKSALSNLVECDGQGGCGGVSGKMRYGRQYGDSQDAGHGRVRLRGFSGSGAASFKRVGGRKEGEEPHADDSSAEGRENGRNDTCSGEEHADFLVECTGHAQGGLGDVSPLFLERLMDLSMFRNVPRTFYAAIAVKMKVLLYHTHECIVKMGEPAEAIYWILYGAADVTSPDGKVTHAVLVQGAHFGEIGLLFKSPRVATVVAKSKILVGMLAADDFNQVLASYPAVERQLRDEAQQRLAMQEKRWKVSKQPLSQYAMGTWSPGGAQPSPDTPFVCPANVTVQLSRYISQNGLEMHSNLEGIDDSISTLQFLKSLPLFARLPVDIIHEFALSVKILQVPAFQYIIRKGEVGRDVYFILTGKFEVLDRCKDSSQSVSLLAQLGPGQYFGEMGFLDALDGNHDENAKSVRSADIRSISASTLLVLAGDTFSYFCSRYPWIKCEIRKIAGERNRNNSHIASRAAQITTGNSFVLPRGPTMGGNRGDLPVLPTFLNESKPCLESIPDSKFDDNPASFCQEDRPFEIVPVVNSVANPRSRSFYLPVNMAAKSSSTVGRRKSKKRVAASSSYFPSSSASSSAVSVAKIRTTAKLGANKLIGNLNCTPPFLKPPLSFHQKYGAVFLPPPTGALSDNIQMTSPLPSFSLISSLSTYCPLPRILPQVLEDQARWLPTAAEHSPFVSASTSTMRSLPEKILLQCFRFLTLPELMKLRIVCRRWRQLLYITPGLFTKLDLTPWNNSIDDKALMQVTDFVGSRPKSVDLSNCYHITDNGFSYMINEIGIGGQLKRVNIKSCWEVSAMAIMDLAVPSIGGSLEEIDLTNCRKVRDEVIQRLIGWEPSTTIFGPPMNDTLLDNLQGTPLIQHDHTDFRTLHPIQNTVPEVSHFTTNCTPTLNQIGCRSLHKLVLRYCKNITDTTLYHISIYAKERLTYLDLTRCTGLTDMGFSYWSSQLFMNLHTLILTECIFLTDVGIRSIVNCAPNLEHLNLSFCCSLTELAVELLWIGCLHLRTLDLSFCGRAVNNVSLLGISMHLRKLQRIILKGCPRITRSGVDSLLGGFAPLAYIDISQCRNAHMYQGGPPATKFNLAPGCKSIHLTMEGSGRCVEVVV</sequence>
<dbReference type="InterPro" id="IPR018488">
    <property type="entry name" value="cNMP-bd_CS"/>
</dbReference>
<keyword evidence="13" id="KW-1185">Reference proteome</keyword>
<dbReference type="InterPro" id="IPR018490">
    <property type="entry name" value="cNMP-bd_dom_sf"/>
</dbReference>
<evidence type="ECO:0000259" key="10">
    <source>
        <dbReference type="PROSITE" id="PS50042"/>
    </source>
</evidence>
<dbReference type="SUPFAM" id="SSF51206">
    <property type="entry name" value="cAMP-binding domain-like"/>
    <property type="match status" value="2"/>
</dbReference>
<dbReference type="PROSITE" id="PS50042">
    <property type="entry name" value="CNMP_BINDING_3"/>
    <property type="match status" value="2"/>
</dbReference>
<evidence type="ECO:0000256" key="1">
    <source>
        <dbReference type="ARBA" id="ARBA00004141"/>
    </source>
</evidence>
<keyword evidence="2" id="KW-0813">Transport</keyword>
<dbReference type="SUPFAM" id="SSF52047">
    <property type="entry name" value="RNI-like"/>
    <property type="match status" value="1"/>
</dbReference>
<evidence type="ECO:0000256" key="6">
    <source>
        <dbReference type="ARBA" id="ARBA00023136"/>
    </source>
</evidence>
<keyword evidence="7" id="KW-1071">Ligand-gated ion channel</keyword>
<reference evidence="12 13" key="1">
    <citation type="journal article" date="2004" name="Science">
        <title>The Ashbya gossypii genome as a tool for mapping the ancient Saccharomyces cerevisiae genome.</title>
        <authorList>
            <person name="Dietrich F.S."/>
            <person name="Voegeli S."/>
            <person name="Brachat S."/>
            <person name="Lerch A."/>
            <person name="Gates K."/>
            <person name="Steiner S."/>
            <person name="Mohr C."/>
            <person name="Pohlmann R."/>
            <person name="Luedi P."/>
            <person name="Choi S."/>
            <person name="Wing R.A."/>
            <person name="Flavier A."/>
            <person name="Gaffney T.D."/>
            <person name="Philippsen P."/>
        </authorList>
    </citation>
    <scope>NUCLEOTIDE SEQUENCE [LARGE SCALE GENOMIC DNA]</scope>
    <source>
        <strain evidence="13">ATCC 10895 / CBS 109.51 / FGSC 9923 / NRRL Y-1056</strain>
    </source>
</reference>
<dbReference type="STRING" id="284811.Q756V6"/>
<dbReference type="InterPro" id="IPR006553">
    <property type="entry name" value="Leu-rich_rpt_Cys-con_subtyp"/>
</dbReference>
<dbReference type="SMART" id="SM00100">
    <property type="entry name" value="cNMP"/>
    <property type="match status" value="2"/>
</dbReference>
<comment type="subcellular location">
    <subcellularLocation>
        <location evidence="1">Membrane</location>
        <topology evidence="1">Multi-pass membrane protein</topology>
    </subcellularLocation>
</comment>
<dbReference type="SMART" id="SM00367">
    <property type="entry name" value="LRR_CC"/>
    <property type="match status" value="9"/>
</dbReference>
<keyword evidence="8" id="KW-0407">Ion channel</keyword>
<dbReference type="eggNOG" id="KOG1947">
    <property type="taxonomic scope" value="Eukaryota"/>
</dbReference>
<evidence type="ECO:0000256" key="7">
    <source>
        <dbReference type="ARBA" id="ARBA00023286"/>
    </source>
</evidence>